<keyword evidence="5 7" id="KW-0443">Lipid metabolism</keyword>
<evidence type="ECO:0000256" key="8">
    <source>
        <dbReference type="SAM" id="Phobius"/>
    </source>
</evidence>
<gene>
    <name evidence="9" type="ORF">PAPYR_3285</name>
</gene>
<proteinExistence type="inferred from homology"/>
<keyword evidence="10" id="KW-1185">Reference proteome</keyword>
<keyword evidence="8" id="KW-1133">Transmembrane helix</keyword>
<keyword evidence="6" id="KW-0325">Glycoprotein</keyword>
<dbReference type="InterPro" id="IPR007000">
    <property type="entry name" value="PLipase_B-like"/>
</dbReference>
<keyword evidence="8" id="KW-0472">Membrane</keyword>
<dbReference type="Gene3D" id="3.60.60.30">
    <property type="match status" value="1"/>
</dbReference>
<accession>A0ABQ8UTF2</accession>
<evidence type="ECO:0000256" key="4">
    <source>
        <dbReference type="ARBA" id="ARBA00022963"/>
    </source>
</evidence>
<reference evidence="9" key="1">
    <citation type="journal article" date="2022" name="bioRxiv">
        <title>Genomics of Preaxostyla Flagellates Illuminates Evolutionary Transitions and the Path Towards Mitochondrial Loss.</title>
        <authorList>
            <person name="Novak L.V.F."/>
            <person name="Treitli S.C."/>
            <person name="Pyrih J."/>
            <person name="Halakuc P."/>
            <person name="Pipaliya S.V."/>
            <person name="Vacek V."/>
            <person name="Brzon O."/>
            <person name="Soukal P."/>
            <person name="Eme L."/>
            <person name="Dacks J.B."/>
            <person name="Karnkowska A."/>
            <person name="Elias M."/>
            <person name="Hampl V."/>
        </authorList>
    </citation>
    <scope>NUCLEOTIDE SEQUENCE</scope>
    <source>
        <strain evidence="9">RCP-MX</strain>
    </source>
</reference>
<evidence type="ECO:0000256" key="3">
    <source>
        <dbReference type="ARBA" id="ARBA00022801"/>
    </source>
</evidence>
<evidence type="ECO:0000256" key="2">
    <source>
        <dbReference type="ARBA" id="ARBA00022729"/>
    </source>
</evidence>
<protein>
    <recommendedName>
        <fullName evidence="7">Phospholipase B-like</fullName>
        <ecNumber evidence="7">3.1.1.-</ecNumber>
    </recommendedName>
</protein>
<evidence type="ECO:0000256" key="7">
    <source>
        <dbReference type="RuleBase" id="RU364138"/>
    </source>
</evidence>
<evidence type="ECO:0000256" key="6">
    <source>
        <dbReference type="ARBA" id="ARBA00023180"/>
    </source>
</evidence>
<keyword evidence="3 7" id="KW-0378">Hydrolase</keyword>
<dbReference type="EC" id="3.1.1.-" evidence="7"/>
<evidence type="ECO:0000256" key="5">
    <source>
        <dbReference type="ARBA" id="ARBA00023098"/>
    </source>
</evidence>
<dbReference type="EMBL" id="JAPMOS010000012">
    <property type="protein sequence ID" value="KAJ4460639.1"/>
    <property type="molecule type" value="Genomic_DNA"/>
</dbReference>
<name>A0ABQ8UTF2_9EUKA</name>
<comment type="function">
    <text evidence="7">Putative phospholipase.</text>
</comment>
<keyword evidence="8" id="KW-0812">Transmembrane</keyword>
<keyword evidence="4 7" id="KW-0442">Lipid degradation</keyword>
<comment type="similarity">
    <text evidence="1 7">Belongs to the phospholipase B-like family.</text>
</comment>
<organism evidence="9 10">
    <name type="scientific">Paratrimastix pyriformis</name>
    <dbReference type="NCBI Taxonomy" id="342808"/>
    <lineage>
        <taxon>Eukaryota</taxon>
        <taxon>Metamonada</taxon>
        <taxon>Preaxostyla</taxon>
        <taxon>Paratrimastigidae</taxon>
        <taxon>Paratrimastix</taxon>
    </lineage>
</organism>
<evidence type="ECO:0000313" key="10">
    <source>
        <dbReference type="Proteomes" id="UP001141327"/>
    </source>
</evidence>
<evidence type="ECO:0000313" key="9">
    <source>
        <dbReference type="EMBL" id="KAJ4460639.1"/>
    </source>
</evidence>
<dbReference type="Proteomes" id="UP001141327">
    <property type="component" value="Unassembled WGS sequence"/>
</dbReference>
<feature type="transmembrane region" description="Helical" evidence="8">
    <location>
        <begin position="41"/>
        <end position="68"/>
    </location>
</feature>
<comment type="caution">
    <text evidence="9">The sequence shown here is derived from an EMBL/GenBank/DDBJ whole genome shotgun (WGS) entry which is preliminary data.</text>
</comment>
<evidence type="ECO:0000256" key="1">
    <source>
        <dbReference type="ARBA" id="ARBA00007835"/>
    </source>
</evidence>
<keyword evidence="2" id="KW-0732">Signal</keyword>
<sequence length="610" mass="66137">MAETVVSQKDLEEQAELLGTAEERMPPCRWWIRSDSPRKRCWVAVLILIFIILIVTAISLVFVLTFALSEPYISATLYYSATDEPHFSLQMGVEDDASGCAWAELENTTSLLATGWLRFYVESSQRNCPPEAQAFAAGFLEGALTYDAIWNRHQSLAPWLYDPAAGTTPSPEMTQWVGANLEWLRQRAAHCGNGTTAPERACRHLGYALAQFEGLVRGFQGAASSPARNLTRVQLYHLAATPDLVDAAAAMGLPFPRPTLRPRSRALVRLAPGVGECYLGYAAIRPYSDMLRVLKEVDLPLDGPAAHHRHSHPGDPLYNELHYPSYPGALGAGEDFVLLPSDDGLRLAAVRVPVDLYADDLRALVTPAGVPGWARATVASHLARSATEWVQYLGLTTPATGTAGGQWLVLDYSLVSGGRTGSPNATLLLAESLPGDFLAAGPVWEQMAGGPGYWPAVGMAYWPESQNRSGQAAMAARHGAPYTWAGAPLARIMARDVQPVANIQDMEEFLRSNDYAHDPIAEGDPRAGLFPRGDLAPGREPWGAIDGVLLSGELAKSSSFYAVSGPPANPGAGLAPFSWAVDWTPGPNFTDLAAHWAQPDRFDFRWLFVH</sequence>
<dbReference type="PANTHER" id="PTHR12370">
    <property type="entry name" value="PHOSPHOLIPASE B-RELATED"/>
    <property type="match status" value="1"/>
</dbReference>
<dbReference type="Pfam" id="PF04916">
    <property type="entry name" value="Phospholip_B"/>
    <property type="match status" value="1"/>
</dbReference>
<dbReference type="PANTHER" id="PTHR12370:SF3">
    <property type="entry name" value="PHOSPHOLIPASE B-LIKE 2-RELATED"/>
    <property type="match status" value="1"/>
</dbReference>